<evidence type="ECO:0000313" key="5">
    <source>
        <dbReference type="EMBL" id="CAG5101879.1"/>
    </source>
</evidence>
<dbReference type="SUPFAM" id="SSF49854">
    <property type="entry name" value="Spermadhesin, CUB domain"/>
    <property type="match status" value="1"/>
</dbReference>
<feature type="domain" description="CUB" evidence="4">
    <location>
        <begin position="65"/>
        <end position="154"/>
    </location>
</feature>
<evidence type="ECO:0000256" key="2">
    <source>
        <dbReference type="SAM" id="MobiDB-lite"/>
    </source>
</evidence>
<evidence type="ECO:0000256" key="3">
    <source>
        <dbReference type="SAM" id="Phobius"/>
    </source>
</evidence>
<organism evidence="5 6">
    <name type="scientific">Oikopleura dioica</name>
    <name type="common">Tunicate</name>
    <dbReference type="NCBI Taxonomy" id="34765"/>
    <lineage>
        <taxon>Eukaryota</taxon>
        <taxon>Metazoa</taxon>
        <taxon>Chordata</taxon>
        <taxon>Tunicata</taxon>
        <taxon>Appendicularia</taxon>
        <taxon>Copelata</taxon>
        <taxon>Oikopleuridae</taxon>
        <taxon>Oikopleura</taxon>
    </lineage>
</organism>
<name>A0ABN7SIL5_OIKDI</name>
<keyword evidence="3" id="KW-0812">Transmembrane</keyword>
<protein>
    <submittedName>
        <fullName evidence="5">Oidioi.mRNA.OKI2018_I69.chr1.g44.t1.cds</fullName>
    </submittedName>
</protein>
<keyword evidence="1" id="KW-1015">Disulfide bond</keyword>
<reference evidence="5 6" key="1">
    <citation type="submission" date="2021-04" db="EMBL/GenBank/DDBJ databases">
        <authorList>
            <person name="Bliznina A."/>
        </authorList>
    </citation>
    <scope>NUCLEOTIDE SEQUENCE [LARGE SCALE GENOMIC DNA]</scope>
</reference>
<accession>A0ABN7SIL5</accession>
<keyword evidence="6" id="KW-1185">Reference proteome</keyword>
<feature type="compositionally biased region" description="Pro residues" evidence="2">
    <location>
        <begin position="9"/>
        <end position="20"/>
    </location>
</feature>
<dbReference type="InterPro" id="IPR035914">
    <property type="entry name" value="Sperma_CUB_dom_sf"/>
</dbReference>
<dbReference type="Proteomes" id="UP001158576">
    <property type="component" value="Chromosome 1"/>
</dbReference>
<dbReference type="EMBL" id="OU015566">
    <property type="protein sequence ID" value="CAG5101879.1"/>
    <property type="molecule type" value="Genomic_DNA"/>
</dbReference>
<gene>
    <name evidence="5" type="ORF">OKIOD_LOCUS8809</name>
</gene>
<feature type="transmembrane region" description="Helical" evidence="3">
    <location>
        <begin position="35"/>
        <end position="62"/>
    </location>
</feature>
<dbReference type="Gene3D" id="2.60.120.290">
    <property type="entry name" value="Spermadhesin, CUB domain"/>
    <property type="match status" value="1"/>
</dbReference>
<feature type="region of interest" description="Disordered" evidence="2">
    <location>
        <begin position="1"/>
        <end position="20"/>
    </location>
</feature>
<proteinExistence type="predicted"/>
<dbReference type="CDD" id="cd00041">
    <property type="entry name" value="CUB"/>
    <property type="match status" value="1"/>
</dbReference>
<dbReference type="InterPro" id="IPR000859">
    <property type="entry name" value="CUB_dom"/>
</dbReference>
<keyword evidence="3" id="KW-0472">Membrane</keyword>
<dbReference type="Pfam" id="PF00431">
    <property type="entry name" value="CUB"/>
    <property type="match status" value="1"/>
</dbReference>
<evidence type="ECO:0000313" key="6">
    <source>
        <dbReference type="Proteomes" id="UP001158576"/>
    </source>
</evidence>
<evidence type="ECO:0000256" key="1">
    <source>
        <dbReference type="ARBA" id="ARBA00023157"/>
    </source>
</evidence>
<sequence length="186" mass="20514">MILNVQQNAPPPSAPPSPAPAPVVIQQQKSSNNAVCYVIIGCIFCPCIFISIFVLLGVGAAATTAATSGSENYPSHYQDMARCTNKFYSTFDGLTFEFTSFNTEQHYDFLVFRDSNGQDYEFSGQLTGTRISFDSDVTVHFHSDDMVQMSGFRVMVIDGYESWNDIDTVYPSVKLTGEAPPKEETN</sequence>
<evidence type="ECO:0000259" key="4">
    <source>
        <dbReference type="Pfam" id="PF00431"/>
    </source>
</evidence>
<keyword evidence="3" id="KW-1133">Transmembrane helix</keyword>